<protein>
    <submittedName>
        <fullName evidence="2">Copper transport outer membrane protein, MctB</fullName>
    </submittedName>
</protein>
<proteinExistence type="predicted"/>
<reference evidence="3" key="1">
    <citation type="submission" date="2016-10" db="EMBL/GenBank/DDBJ databases">
        <authorList>
            <person name="Varghese N."/>
        </authorList>
    </citation>
    <scope>NUCLEOTIDE SEQUENCE [LARGE SCALE GENOMIC DNA]</scope>
    <source>
        <strain evidence="3">DSM 24868</strain>
    </source>
</reference>
<gene>
    <name evidence="2" type="ORF">SAMN05421637_2737</name>
</gene>
<evidence type="ECO:0000313" key="2">
    <source>
        <dbReference type="EMBL" id="SEJ70057.1"/>
    </source>
</evidence>
<accession>A0A1H7B1H0</accession>
<evidence type="ECO:0000313" key="3">
    <source>
        <dbReference type="Proteomes" id="UP000183315"/>
    </source>
</evidence>
<evidence type="ECO:0000256" key="1">
    <source>
        <dbReference type="SAM" id="Coils"/>
    </source>
</evidence>
<keyword evidence="3" id="KW-1185">Reference proteome</keyword>
<dbReference type="EMBL" id="FNZI01000009">
    <property type="protein sequence ID" value="SEJ70057.1"/>
    <property type="molecule type" value="Genomic_DNA"/>
</dbReference>
<dbReference type="OrthoDB" id="5145547at2"/>
<sequence length="292" mass="28729">MTDARTRLVSAGAGVAVLAIGVVLGSGPLRAALLGETGERIDSLESDLAAAEQHVDDADARADVAVDYVDATAPTLLIDLLPGTDVVLVSAPGAPAAARDAVSARLPLAGATEAAAVSLGDGWQDAATSEFRAALADQVVPSLVGVDASDPATVLAHAFVQGATGAAPTGAGRADVSAAGADRGPVLWDLLTQAELAEGDRAESADAVILIAGDAEATQVLVEAFAAYDAPVTVVGAPGAIAADTRRDDVATVASSDWTLGSVTAVATVAETLAGERPHYADGAVPGLLGVS</sequence>
<name>A0A1H7B1H0_9MICO</name>
<feature type="coiled-coil region" evidence="1">
    <location>
        <begin position="34"/>
        <end position="61"/>
    </location>
</feature>
<dbReference type="AlphaFoldDB" id="A0A1H7B1H0"/>
<dbReference type="GO" id="GO:0016020">
    <property type="term" value="C:membrane"/>
    <property type="evidence" value="ECO:0007669"/>
    <property type="project" value="InterPro"/>
</dbReference>
<organism evidence="2 3">
    <name type="scientific">Demequina mangrovi</name>
    <dbReference type="NCBI Taxonomy" id="1043493"/>
    <lineage>
        <taxon>Bacteria</taxon>
        <taxon>Bacillati</taxon>
        <taxon>Actinomycetota</taxon>
        <taxon>Actinomycetes</taxon>
        <taxon>Micrococcales</taxon>
        <taxon>Demequinaceae</taxon>
        <taxon>Demequina</taxon>
    </lineage>
</organism>
<dbReference type="STRING" id="1043493.SAMN05421637_2737"/>
<dbReference type="InterPro" id="IPR021522">
    <property type="entry name" value="MctB"/>
</dbReference>
<dbReference type="Proteomes" id="UP000183315">
    <property type="component" value="Unassembled WGS sequence"/>
</dbReference>
<dbReference type="Pfam" id="PF11382">
    <property type="entry name" value="MctB"/>
    <property type="match status" value="1"/>
</dbReference>
<dbReference type="GO" id="GO:0055070">
    <property type="term" value="P:copper ion homeostasis"/>
    <property type="evidence" value="ECO:0007669"/>
    <property type="project" value="InterPro"/>
</dbReference>
<keyword evidence="1" id="KW-0175">Coiled coil</keyword>
<dbReference type="RefSeq" id="WP_042215604.1">
    <property type="nucleotide sequence ID" value="NZ_BBLU01000012.1"/>
</dbReference>